<organism evidence="4 5">
    <name type="scientific">Rosa chinensis</name>
    <name type="common">China rose</name>
    <dbReference type="NCBI Taxonomy" id="74649"/>
    <lineage>
        <taxon>Eukaryota</taxon>
        <taxon>Viridiplantae</taxon>
        <taxon>Streptophyta</taxon>
        <taxon>Embryophyta</taxon>
        <taxon>Tracheophyta</taxon>
        <taxon>Spermatophyta</taxon>
        <taxon>Magnoliopsida</taxon>
        <taxon>eudicotyledons</taxon>
        <taxon>Gunneridae</taxon>
        <taxon>Pentapetalae</taxon>
        <taxon>rosids</taxon>
        <taxon>fabids</taxon>
        <taxon>Rosales</taxon>
        <taxon>Rosaceae</taxon>
        <taxon>Rosoideae</taxon>
        <taxon>Rosoideae incertae sedis</taxon>
        <taxon>Rosa</taxon>
    </lineage>
</organism>
<dbReference type="Gene3D" id="3.30.420.10">
    <property type="entry name" value="Ribonuclease H-like superfamily/Ribonuclease H"/>
    <property type="match status" value="1"/>
</dbReference>
<dbReference type="InterPro" id="IPR012337">
    <property type="entry name" value="RNaseH-like_sf"/>
</dbReference>
<reference evidence="4 5" key="1">
    <citation type="journal article" date="2018" name="Nat. Genet.">
        <title>The Rosa genome provides new insights in the design of modern roses.</title>
        <authorList>
            <person name="Bendahmane M."/>
        </authorList>
    </citation>
    <scope>NUCLEOTIDE SEQUENCE [LARGE SCALE GENOMIC DNA]</scope>
    <source>
        <strain evidence="5">cv. Old Blush</strain>
    </source>
</reference>
<dbReference type="GO" id="GO:0005737">
    <property type="term" value="C:cytoplasm"/>
    <property type="evidence" value="ECO:0007669"/>
    <property type="project" value="TreeGrafter"/>
</dbReference>
<keyword evidence="1" id="KW-0540">Nuclease</keyword>
<dbReference type="Proteomes" id="UP000238479">
    <property type="component" value="Chromosome 5"/>
</dbReference>
<dbReference type="GO" id="GO:0008408">
    <property type="term" value="F:3'-5' exonuclease activity"/>
    <property type="evidence" value="ECO:0007669"/>
    <property type="project" value="TreeGrafter"/>
</dbReference>
<protein>
    <submittedName>
        <fullName evidence="4">Putative ribonuclease H-like domain-containing protein</fullName>
    </submittedName>
</protein>
<dbReference type="EMBL" id="PDCK01000043">
    <property type="protein sequence ID" value="PRQ31342.1"/>
    <property type="molecule type" value="Genomic_DNA"/>
</dbReference>
<comment type="caution">
    <text evidence="4">The sequence shown here is derived from an EMBL/GenBank/DDBJ whole genome shotgun (WGS) entry which is preliminary data.</text>
</comment>
<proteinExistence type="predicted"/>
<evidence type="ECO:0000256" key="3">
    <source>
        <dbReference type="SAM" id="MobiDB-lite"/>
    </source>
</evidence>
<evidence type="ECO:0000313" key="5">
    <source>
        <dbReference type="Proteomes" id="UP000238479"/>
    </source>
</evidence>
<dbReference type="Gramene" id="PRQ31342">
    <property type="protein sequence ID" value="PRQ31342"/>
    <property type="gene ID" value="RchiOBHm_Chr5g0034421"/>
</dbReference>
<name>A0A2P6QAY5_ROSCH</name>
<sequence>MVLEVSVEEITEPEVIRVYTEYLHDLFTIHVDSKRILTVLTDNEAVASKWLKEQHSPFYGSRPYDETDQTFDLLTLCVGSHCLMYELPGPEYRPWWSDELPYDDAPKVFKAFFQNPRVVVLGTSMAKVAKRLEARHGIQIKNAVDLNQLAVKGMQRHDLDLARYDFEKLTMTVLGKEFDVIKPERVYWYRRQAYCNRWGIFYREDCDRLTSEKVMFTTVDAYLRLIMCFKLLEAMDGPGESSSSNKKKKKKTKKKTTKRSQ</sequence>
<dbReference type="GO" id="GO:0003676">
    <property type="term" value="F:nucleic acid binding"/>
    <property type="evidence" value="ECO:0007669"/>
    <property type="project" value="InterPro"/>
</dbReference>
<feature type="compositionally biased region" description="Basic residues" evidence="3">
    <location>
        <begin position="245"/>
        <end position="261"/>
    </location>
</feature>
<gene>
    <name evidence="4" type="ORF">RchiOBHm_Chr5g0034421</name>
</gene>
<keyword evidence="2" id="KW-0378">Hydrolase</keyword>
<dbReference type="STRING" id="74649.A0A2P6QAY5"/>
<dbReference type="PANTHER" id="PTHR13620:SF80">
    <property type="entry name" value="3'-5' EXONUCLEASE DOMAIN-CONTAINING PROTEIN"/>
    <property type="match status" value="1"/>
</dbReference>
<keyword evidence="5" id="KW-1185">Reference proteome</keyword>
<dbReference type="OMA" id="WIYDPYN"/>
<feature type="region of interest" description="Disordered" evidence="3">
    <location>
        <begin position="236"/>
        <end position="261"/>
    </location>
</feature>
<evidence type="ECO:0000313" key="4">
    <source>
        <dbReference type="EMBL" id="PRQ31342.1"/>
    </source>
</evidence>
<dbReference type="GO" id="GO:0005634">
    <property type="term" value="C:nucleus"/>
    <property type="evidence" value="ECO:0007669"/>
    <property type="project" value="TreeGrafter"/>
</dbReference>
<dbReference type="InterPro" id="IPR036397">
    <property type="entry name" value="RNaseH_sf"/>
</dbReference>
<evidence type="ECO:0000256" key="1">
    <source>
        <dbReference type="ARBA" id="ARBA00022722"/>
    </source>
</evidence>
<dbReference type="SUPFAM" id="SSF53098">
    <property type="entry name" value="Ribonuclease H-like"/>
    <property type="match status" value="1"/>
</dbReference>
<evidence type="ECO:0000256" key="2">
    <source>
        <dbReference type="ARBA" id="ARBA00022801"/>
    </source>
</evidence>
<dbReference type="InterPro" id="IPR051132">
    <property type="entry name" value="3-5_Exonuclease_domain"/>
</dbReference>
<dbReference type="AlphaFoldDB" id="A0A2P6QAY5"/>
<accession>A0A2P6QAY5</accession>
<dbReference type="PANTHER" id="PTHR13620">
    <property type="entry name" value="3-5 EXONUCLEASE"/>
    <property type="match status" value="1"/>
</dbReference>